<protein>
    <recommendedName>
        <fullName evidence="5">Methyltransferase type 12 domain-containing protein</fullName>
    </recommendedName>
</protein>
<comment type="caution">
    <text evidence="6">The sequence shown here is derived from an EMBL/GenBank/DDBJ whole genome shotgun (WGS) entry which is preliminary data.</text>
</comment>
<name>A0A9P4I3N3_9PEZI</name>
<dbReference type="InterPro" id="IPR029063">
    <property type="entry name" value="SAM-dependent_MTases_sf"/>
</dbReference>
<dbReference type="GO" id="GO:0016740">
    <property type="term" value="F:transferase activity"/>
    <property type="evidence" value="ECO:0007669"/>
    <property type="project" value="UniProtKB-KW"/>
</dbReference>
<proteinExistence type="inferred from homology"/>
<keyword evidence="7" id="KW-1185">Reference proteome</keyword>
<dbReference type="OrthoDB" id="2094832at2759"/>
<dbReference type="CDD" id="cd02440">
    <property type="entry name" value="AdoMet_MTases"/>
    <property type="match status" value="1"/>
</dbReference>
<dbReference type="Gene3D" id="3.40.50.150">
    <property type="entry name" value="Vaccinia Virus protein VP39"/>
    <property type="match status" value="1"/>
</dbReference>
<evidence type="ECO:0000259" key="5">
    <source>
        <dbReference type="Pfam" id="PF08242"/>
    </source>
</evidence>
<dbReference type="PANTHER" id="PTHR35897:SF1">
    <property type="entry name" value="METHYLTRANSFERASE AUSD"/>
    <property type="match status" value="1"/>
</dbReference>
<evidence type="ECO:0000256" key="2">
    <source>
        <dbReference type="ARBA" id="ARBA00022679"/>
    </source>
</evidence>
<comment type="pathway">
    <text evidence="1">Secondary metabolite biosynthesis.</text>
</comment>
<feature type="domain" description="Methyltransferase type 12" evidence="5">
    <location>
        <begin position="80"/>
        <end position="180"/>
    </location>
</feature>
<organism evidence="6 7">
    <name type="scientific">Rhizodiscina lignyota</name>
    <dbReference type="NCBI Taxonomy" id="1504668"/>
    <lineage>
        <taxon>Eukaryota</taxon>
        <taxon>Fungi</taxon>
        <taxon>Dikarya</taxon>
        <taxon>Ascomycota</taxon>
        <taxon>Pezizomycotina</taxon>
        <taxon>Dothideomycetes</taxon>
        <taxon>Pleosporomycetidae</taxon>
        <taxon>Aulographales</taxon>
        <taxon>Rhizodiscinaceae</taxon>
        <taxon>Rhizodiscina</taxon>
    </lineage>
</organism>
<keyword evidence="3" id="KW-0949">S-adenosyl-L-methionine</keyword>
<dbReference type="EMBL" id="ML978147">
    <property type="protein sequence ID" value="KAF2092408.1"/>
    <property type="molecule type" value="Genomic_DNA"/>
</dbReference>
<dbReference type="Proteomes" id="UP000799772">
    <property type="component" value="Unassembled WGS sequence"/>
</dbReference>
<dbReference type="InterPro" id="IPR013217">
    <property type="entry name" value="Methyltransf_12"/>
</dbReference>
<keyword evidence="2" id="KW-0808">Transferase</keyword>
<reference evidence="6" key="1">
    <citation type="journal article" date="2020" name="Stud. Mycol.">
        <title>101 Dothideomycetes genomes: a test case for predicting lifestyles and emergence of pathogens.</title>
        <authorList>
            <person name="Haridas S."/>
            <person name="Albert R."/>
            <person name="Binder M."/>
            <person name="Bloem J."/>
            <person name="Labutti K."/>
            <person name="Salamov A."/>
            <person name="Andreopoulos B."/>
            <person name="Baker S."/>
            <person name="Barry K."/>
            <person name="Bills G."/>
            <person name="Bluhm B."/>
            <person name="Cannon C."/>
            <person name="Castanera R."/>
            <person name="Culley D."/>
            <person name="Daum C."/>
            <person name="Ezra D."/>
            <person name="Gonzalez J."/>
            <person name="Henrissat B."/>
            <person name="Kuo A."/>
            <person name="Liang C."/>
            <person name="Lipzen A."/>
            <person name="Lutzoni F."/>
            <person name="Magnuson J."/>
            <person name="Mondo S."/>
            <person name="Nolan M."/>
            <person name="Ohm R."/>
            <person name="Pangilinan J."/>
            <person name="Park H.-J."/>
            <person name="Ramirez L."/>
            <person name="Alfaro M."/>
            <person name="Sun H."/>
            <person name="Tritt A."/>
            <person name="Yoshinaga Y."/>
            <person name="Zwiers L.-H."/>
            <person name="Turgeon B."/>
            <person name="Goodwin S."/>
            <person name="Spatafora J."/>
            <person name="Crous P."/>
            <person name="Grigoriev I."/>
        </authorList>
    </citation>
    <scope>NUCLEOTIDE SEQUENCE</scope>
    <source>
        <strain evidence="6">CBS 133067</strain>
    </source>
</reference>
<evidence type="ECO:0000313" key="7">
    <source>
        <dbReference type="Proteomes" id="UP000799772"/>
    </source>
</evidence>
<comment type="similarity">
    <text evidence="4">Belongs to the class I-like SAM-binding methyltransferase superfamily.</text>
</comment>
<accession>A0A9P4I3N3</accession>
<dbReference type="InterPro" id="IPR051654">
    <property type="entry name" value="Meroterpenoid_MTases"/>
</dbReference>
<evidence type="ECO:0000256" key="3">
    <source>
        <dbReference type="ARBA" id="ARBA00022691"/>
    </source>
</evidence>
<dbReference type="SUPFAM" id="SSF53335">
    <property type="entry name" value="S-adenosyl-L-methionine-dependent methyltransferases"/>
    <property type="match status" value="1"/>
</dbReference>
<gene>
    <name evidence="6" type="ORF">NA57DRAFT_50389</name>
</gene>
<evidence type="ECO:0000256" key="4">
    <source>
        <dbReference type="ARBA" id="ARBA00038314"/>
    </source>
</evidence>
<evidence type="ECO:0000256" key="1">
    <source>
        <dbReference type="ARBA" id="ARBA00005179"/>
    </source>
</evidence>
<dbReference type="PANTHER" id="PTHR35897">
    <property type="entry name" value="METHYLTRANSFERASE AUSD"/>
    <property type="match status" value="1"/>
</dbReference>
<sequence length="271" mass="30019">MWKTDVTDLTPAARQLLEQYSGIPPSDVLPHALALRDKAWDIAPYGCIGLLGFTSPSIQNHPHYAYILSHLKSVPGTTLLDLGCGFGQNLRQLALDGVPTSALSGADLSPSLIKCGYEYFRDQDTLQATFITHDVLNPADEFSKNAQGTFDIVWAALFFHLWGWDQQLEASVAASKLLKPVPGSVLVGWQIGATPAREVIRQSKDSGSELKWVMYQHDEASLTKMWEEVGRRTGTRWKVQAWYDVPSWLKDAPTFGGEGVGRTTFAIERLE</sequence>
<dbReference type="Pfam" id="PF08242">
    <property type="entry name" value="Methyltransf_12"/>
    <property type="match status" value="1"/>
</dbReference>
<evidence type="ECO:0000313" key="6">
    <source>
        <dbReference type="EMBL" id="KAF2092408.1"/>
    </source>
</evidence>
<dbReference type="AlphaFoldDB" id="A0A9P4I3N3"/>